<keyword evidence="3" id="KW-0720">Serine protease</keyword>
<dbReference type="GO" id="GO:0004252">
    <property type="term" value="F:serine-type endopeptidase activity"/>
    <property type="evidence" value="ECO:0007669"/>
    <property type="project" value="InterPro"/>
</dbReference>
<name>A0A1H8T8Q0_9ACTN</name>
<feature type="non-terminal residue" evidence="7">
    <location>
        <position position="1"/>
    </location>
</feature>
<protein>
    <submittedName>
        <fullName evidence="7">Subtilase family protein</fullName>
    </submittedName>
</protein>
<dbReference type="SUPFAM" id="SSF52743">
    <property type="entry name" value="Subtilisin-like"/>
    <property type="match status" value="1"/>
</dbReference>
<dbReference type="InterPro" id="IPR000209">
    <property type="entry name" value="Peptidase_S8/S53_dom"/>
</dbReference>
<accession>A0A1H8T8Q0</accession>
<dbReference type="OrthoDB" id="3644761at2"/>
<dbReference type="Pfam" id="PF00082">
    <property type="entry name" value="Peptidase_S8"/>
    <property type="match status" value="1"/>
</dbReference>
<proteinExistence type="inferred from homology"/>
<gene>
    <name evidence="7" type="ORF">SAMN05216267_104942</name>
</gene>
<dbReference type="GO" id="GO:0006508">
    <property type="term" value="P:proteolysis"/>
    <property type="evidence" value="ECO:0007669"/>
    <property type="project" value="UniProtKB-KW"/>
</dbReference>
<evidence type="ECO:0000256" key="3">
    <source>
        <dbReference type="ARBA" id="ARBA00022825"/>
    </source>
</evidence>
<reference evidence="7 8" key="1">
    <citation type="submission" date="2016-10" db="EMBL/GenBank/DDBJ databases">
        <authorList>
            <person name="de Groot N.N."/>
        </authorList>
    </citation>
    <scope>NUCLEOTIDE SEQUENCE [LARGE SCALE GENOMIC DNA]</scope>
    <source>
        <strain evidence="7 8">CGMCC 4.2026</strain>
    </source>
</reference>
<organism evidence="7 8">
    <name type="scientific">Actinacidiphila rubida</name>
    <dbReference type="NCBI Taxonomy" id="310780"/>
    <lineage>
        <taxon>Bacteria</taxon>
        <taxon>Bacillati</taxon>
        <taxon>Actinomycetota</taxon>
        <taxon>Actinomycetes</taxon>
        <taxon>Kitasatosporales</taxon>
        <taxon>Streptomycetaceae</taxon>
        <taxon>Actinacidiphila</taxon>
    </lineage>
</organism>
<dbReference type="RefSeq" id="WP_075018135.1">
    <property type="nucleotide sequence ID" value="NZ_FODD01000049.1"/>
</dbReference>
<keyword evidence="8" id="KW-1185">Reference proteome</keyword>
<sequence>RQRPDATGSGYTDLLGIAPGADYRLVVPEQPTTDRIAGALLAAAHQSPRPDVITASLGFGTDAQGFPGRYLEDDPVIRATVAAIVREGIVVSISSNDGTRLYTPAAVGPDGGSTPTDLAPNARAATVIDDDAESTTPSQVPDSGAIAAGGTTLDDTLASGTRGPATTAETRISGFGSFSSGFGSRVDLSAPSDNILAFSHAAGGSPSDVNVSLNGGTSASAPEIAAAAAVVLQAGRLGGHHLTPGQVRQVLEQTGRAVPTPPQIDRHLQVGPQIDVTAAAEKALGAGGAPALIRLSVAHRTTIGDLGGAFLEGTDQNRIDLGDRASGGTGEGLVGPVTFAGDVTNAPADASYSLTVGSTVFRSANPAIRVTPAQLLTAAGLPVTATADRSLTVTYRVLAGGRTVAATARTLAVGPSDGTYAEGAAPTAPATVAAGASVTVGYDLTGVAGTSEPELVLSTVGHWNPSLAPLFTAAWHQPLTAEKGTVTIPAGAFHGGGLYGIGIAQSGFGGNPLRVAYGEFAPVRVAGGTAGDRPDAPQLRGAGGATSHTAEVTRGAPEFTLDYDVRAVQGARGAEVEFSAPAPTLHGSLNTFTNANGTALDNDGVDTPSVLHRVLPGTSGHVRLDAAALGLTGSDSYGVRVLALDRNGKVAGQASPLSTLVFDDGLPPGGATVEGFAAAGDHSVAALARPDGGSEVRHYATATGRYGAVITSDAADGSAYQVVGATADRVLLAHRTASGGTRVETWDTSSDTLVGAGDLPSGATYVTGRVDSAHARGALLLHGDGNADEVLPVDLAAGKAADPIPADPGGVPAGTYGLMALDGSSGAVFLGKAAGPFNCLGGVTVARVDLAARTTTADGTASGCGHGLGSDGAGTLYDLSATVISVNIVPSGVISPIDEAAGTAAGGATALRVGKPAGLAVDGVHKIAVVSYAAPGGTPYFGAGLWIPDNNATGQLSVVDLTTGTVLKTLAGFAIGGHGGAEDAVQLDPATRTGWTYGPNDAQIQQFSY</sequence>
<feature type="domain" description="Peptidase S8/S53" evidence="6">
    <location>
        <begin position="14"/>
        <end position="257"/>
    </location>
</feature>
<dbReference type="AlphaFoldDB" id="A0A1H8T8Q0"/>
<feature type="region of interest" description="Disordered" evidence="5">
    <location>
        <begin position="131"/>
        <end position="165"/>
    </location>
</feature>
<dbReference type="InterPro" id="IPR023828">
    <property type="entry name" value="Peptidase_S8_Ser-AS"/>
</dbReference>
<dbReference type="Proteomes" id="UP000181951">
    <property type="component" value="Unassembled WGS sequence"/>
</dbReference>
<dbReference type="PROSITE" id="PS00138">
    <property type="entry name" value="SUBTILASE_SER"/>
    <property type="match status" value="1"/>
</dbReference>
<evidence type="ECO:0000256" key="1">
    <source>
        <dbReference type="ARBA" id="ARBA00022670"/>
    </source>
</evidence>
<comment type="similarity">
    <text evidence="4">Belongs to the peptidase S8 family.</text>
</comment>
<dbReference type="PROSITE" id="PS51892">
    <property type="entry name" value="SUBTILASE"/>
    <property type="match status" value="1"/>
</dbReference>
<evidence type="ECO:0000256" key="5">
    <source>
        <dbReference type="SAM" id="MobiDB-lite"/>
    </source>
</evidence>
<evidence type="ECO:0000313" key="8">
    <source>
        <dbReference type="Proteomes" id="UP000181951"/>
    </source>
</evidence>
<evidence type="ECO:0000259" key="6">
    <source>
        <dbReference type="Pfam" id="PF00082"/>
    </source>
</evidence>
<keyword evidence="1" id="KW-0645">Protease</keyword>
<evidence type="ECO:0000313" key="7">
    <source>
        <dbReference type="EMBL" id="SEO87430.1"/>
    </source>
</evidence>
<dbReference type="InterPro" id="IPR036852">
    <property type="entry name" value="Peptidase_S8/S53_dom_sf"/>
</dbReference>
<comment type="caution">
    <text evidence="4">Lacks conserved residue(s) required for the propagation of feature annotation.</text>
</comment>
<dbReference type="Gene3D" id="3.40.50.200">
    <property type="entry name" value="Peptidase S8/S53 domain"/>
    <property type="match status" value="1"/>
</dbReference>
<evidence type="ECO:0000256" key="2">
    <source>
        <dbReference type="ARBA" id="ARBA00022801"/>
    </source>
</evidence>
<evidence type="ECO:0000256" key="4">
    <source>
        <dbReference type="PROSITE-ProRule" id="PRU01240"/>
    </source>
</evidence>
<dbReference type="EMBL" id="FODD01000049">
    <property type="protein sequence ID" value="SEO87430.1"/>
    <property type="molecule type" value="Genomic_DNA"/>
</dbReference>
<keyword evidence="2" id="KW-0378">Hydrolase</keyword>